<dbReference type="CDD" id="cd00093">
    <property type="entry name" value="HTH_XRE"/>
    <property type="match status" value="1"/>
</dbReference>
<dbReference type="InterPro" id="IPR010982">
    <property type="entry name" value="Lambda_DNA-bd_dom_sf"/>
</dbReference>
<dbReference type="CDD" id="cd06529">
    <property type="entry name" value="S24_LexA-like"/>
    <property type="match status" value="1"/>
</dbReference>
<dbReference type="InterPro" id="IPR001387">
    <property type="entry name" value="Cro/C1-type_HTH"/>
</dbReference>
<dbReference type="Pfam" id="PF13560">
    <property type="entry name" value="HTH_31"/>
    <property type="match status" value="1"/>
</dbReference>
<dbReference type="InterPro" id="IPR050077">
    <property type="entry name" value="LexA_repressor"/>
</dbReference>
<dbReference type="SUPFAM" id="SSF51306">
    <property type="entry name" value="LexA/Signal peptidase"/>
    <property type="match status" value="1"/>
</dbReference>
<protein>
    <submittedName>
        <fullName evidence="2">LexA repressor</fullName>
    </submittedName>
</protein>
<sequence>METLGQRLKRLRQAKGLTQAQLATEAGFSSQGGIGNIERDLRGYGASIVKIADILGTTPDYLQTGIDKHLYISSNIEPGPNIKGKGRYPIVSLVQAGKWTGSCEGVEAWQAEEYGYSPYDLGECGYLLRVRGSSMTSKSGPHSFPDGMLLHVNPHLEAKPGQFVIARREAEHEATFKLYTLVDGEPYLEAINPDWPHRFLKMLEGDAIVGVVVDASFGRLP</sequence>
<gene>
    <name evidence="2" type="ORF">NCTC10698_03958</name>
</gene>
<dbReference type="SMART" id="SM00530">
    <property type="entry name" value="HTH_XRE"/>
    <property type="match status" value="1"/>
</dbReference>
<evidence type="ECO:0000313" key="2">
    <source>
        <dbReference type="EMBL" id="SUY79028.1"/>
    </source>
</evidence>
<comment type="caution">
    <text evidence="2">The sequence shown here is derived from an EMBL/GenBank/DDBJ whole genome shotgun (WGS) entry which is preliminary data.</text>
</comment>
<dbReference type="RefSeq" id="WP_003078861.1">
    <property type="nucleotide sequence ID" value="NZ_BBJZ01000018.1"/>
</dbReference>
<dbReference type="Proteomes" id="UP000255070">
    <property type="component" value="Unassembled WGS sequence"/>
</dbReference>
<name>A0A8B4S935_COMTE</name>
<dbReference type="InterPro" id="IPR039418">
    <property type="entry name" value="LexA-like"/>
</dbReference>
<dbReference type="PANTHER" id="PTHR33516:SF2">
    <property type="entry name" value="LEXA REPRESSOR-RELATED"/>
    <property type="match status" value="1"/>
</dbReference>
<dbReference type="PROSITE" id="PS50943">
    <property type="entry name" value="HTH_CROC1"/>
    <property type="match status" value="1"/>
</dbReference>
<dbReference type="InterPro" id="IPR015927">
    <property type="entry name" value="Peptidase_S24_S26A/B/C"/>
</dbReference>
<dbReference type="InterPro" id="IPR036286">
    <property type="entry name" value="LexA/Signal_pep-like_sf"/>
</dbReference>
<dbReference type="SUPFAM" id="SSF47413">
    <property type="entry name" value="lambda repressor-like DNA-binding domains"/>
    <property type="match status" value="1"/>
</dbReference>
<evidence type="ECO:0000259" key="1">
    <source>
        <dbReference type="PROSITE" id="PS50943"/>
    </source>
</evidence>
<reference evidence="2 3" key="1">
    <citation type="submission" date="2018-06" db="EMBL/GenBank/DDBJ databases">
        <authorList>
            <consortium name="Pathogen Informatics"/>
            <person name="Doyle S."/>
        </authorList>
    </citation>
    <scope>NUCLEOTIDE SEQUENCE [LARGE SCALE GENOMIC DNA]</scope>
    <source>
        <strain evidence="2 3">NCTC10698</strain>
    </source>
</reference>
<dbReference type="Gene3D" id="2.10.109.10">
    <property type="entry name" value="Umud Fragment, subunit A"/>
    <property type="match status" value="1"/>
</dbReference>
<dbReference type="EMBL" id="UFXL01000001">
    <property type="protein sequence ID" value="SUY79028.1"/>
    <property type="molecule type" value="Genomic_DNA"/>
</dbReference>
<accession>A0A8B4S935</accession>
<dbReference type="GeneID" id="63997936"/>
<keyword evidence="3" id="KW-1185">Reference proteome</keyword>
<dbReference type="Pfam" id="PF00717">
    <property type="entry name" value="Peptidase_S24"/>
    <property type="match status" value="1"/>
</dbReference>
<dbReference type="AlphaFoldDB" id="A0A8B4S935"/>
<feature type="domain" description="HTH cro/C1-type" evidence="1">
    <location>
        <begin position="8"/>
        <end position="62"/>
    </location>
</feature>
<dbReference type="GO" id="GO:0003677">
    <property type="term" value="F:DNA binding"/>
    <property type="evidence" value="ECO:0007669"/>
    <property type="project" value="InterPro"/>
</dbReference>
<dbReference type="Gene3D" id="1.10.260.40">
    <property type="entry name" value="lambda repressor-like DNA-binding domains"/>
    <property type="match status" value="1"/>
</dbReference>
<organism evidence="2 3">
    <name type="scientific">Comamonas testosteroni</name>
    <name type="common">Pseudomonas testosteroni</name>
    <dbReference type="NCBI Taxonomy" id="285"/>
    <lineage>
        <taxon>Bacteria</taxon>
        <taxon>Pseudomonadati</taxon>
        <taxon>Pseudomonadota</taxon>
        <taxon>Betaproteobacteria</taxon>
        <taxon>Burkholderiales</taxon>
        <taxon>Comamonadaceae</taxon>
        <taxon>Comamonas</taxon>
    </lineage>
</organism>
<dbReference type="PANTHER" id="PTHR33516">
    <property type="entry name" value="LEXA REPRESSOR"/>
    <property type="match status" value="1"/>
</dbReference>
<evidence type="ECO:0000313" key="3">
    <source>
        <dbReference type="Proteomes" id="UP000255070"/>
    </source>
</evidence>
<proteinExistence type="predicted"/>